<sequence length="81" mass="9176">MSTWNIVIDQGLASSWHVTMDTKMSGPFDIFVSLFVSEHQSRRKLQILGARVKKKKRGCRNPLKTPGDTRWSQVKNDDGGT</sequence>
<dbReference type="EMBL" id="JAFNEN010000296">
    <property type="protein sequence ID" value="KAG8186609.1"/>
    <property type="molecule type" value="Genomic_DNA"/>
</dbReference>
<name>A0AAV6US71_9ARAC</name>
<accession>A0AAV6US71</accession>
<evidence type="ECO:0000313" key="3">
    <source>
        <dbReference type="Proteomes" id="UP000827092"/>
    </source>
</evidence>
<reference evidence="2 3" key="1">
    <citation type="journal article" date="2022" name="Nat. Ecol. Evol.">
        <title>A masculinizing supergene underlies an exaggerated male reproductive morph in a spider.</title>
        <authorList>
            <person name="Hendrickx F."/>
            <person name="De Corte Z."/>
            <person name="Sonet G."/>
            <person name="Van Belleghem S.M."/>
            <person name="Kostlbacher S."/>
            <person name="Vangestel C."/>
        </authorList>
    </citation>
    <scope>NUCLEOTIDE SEQUENCE [LARGE SCALE GENOMIC DNA]</scope>
    <source>
        <strain evidence="2">W744_W776</strain>
    </source>
</reference>
<protein>
    <submittedName>
        <fullName evidence="2">Uncharacterized protein</fullName>
    </submittedName>
</protein>
<proteinExistence type="predicted"/>
<organism evidence="2 3">
    <name type="scientific">Oedothorax gibbosus</name>
    <dbReference type="NCBI Taxonomy" id="931172"/>
    <lineage>
        <taxon>Eukaryota</taxon>
        <taxon>Metazoa</taxon>
        <taxon>Ecdysozoa</taxon>
        <taxon>Arthropoda</taxon>
        <taxon>Chelicerata</taxon>
        <taxon>Arachnida</taxon>
        <taxon>Araneae</taxon>
        <taxon>Araneomorphae</taxon>
        <taxon>Entelegynae</taxon>
        <taxon>Araneoidea</taxon>
        <taxon>Linyphiidae</taxon>
        <taxon>Erigoninae</taxon>
        <taxon>Oedothorax</taxon>
    </lineage>
</organism>
<dbReference type="Proteomes" id="UP000827092">
    <property type="component" value="Unassembled WGS sequence"/>
</dbReference>
<gene>
    <name evidence="2" type="ORF">JTE90_019930</name>
</gene>
<keyword evidence="3" id="KW-1185">Reference proteome</keyword>
<evidence type="ECO:0000256" key="1">
    <source>
        <dbReference type="SAM" id="MobiDB-lite"/>
    </source>
</evidence>
<comment type="caution">
    <text evidence="2">The sequence shown here is derived from an EMBL/GenBank/DDBJ whole genome shotgun (WGS) entry which is preliminary data.</text>
</comment>
<feature type="region of interest" description="Disordered" evidence="1">
    <location>
        <begin position="56"/>
        <end position="81"/>
    </location>
</feature>
<evidence type="ECO:0000313" key="2">
    <source>
        <dbReference type="EMBL" id="KAG8186609.1"/>
    </source>
</evidence>
<dbReference type="AlphaFoldDB" id="A0AAV6US71"/>